<dbReference type="OrthoDB" id="1470350at2759"/>
<dbReference type="Proteomes" id="UP000636800">
    <property type="component" value="Chromosome 7"/>
</dbReference>
<keyword evidence="2" id="KW-1185">Reference proteome</keyword>
<proteinExistence type="predicted"/>
<evidence type="ECO:0000313" key="2">
    <source>
        <dbReference type="Proteomes" id="UP000636800"/>
    </source>
</evidence>
<evidence type="ECO:0000313" key="1">
    <source>
        <dbReference type="EMBL" id="KAG0472815.1"/>
    </source>
</evidence>
<accession>A0A835QLZ4</accession>
<comment type="caution">
    <text evidence="1">The sequence shown here is derived from an EMBL/GenBank/DDBJ whole genome shotgun (WGS) entry which is preliminary data.</text>
</comment>
<sequence>MRTDDRSAMALRRLEDHLNLQGGERTAVSEFKSRGKAAWVRGSPTCVREKEEGHCWERVEYEERDKSFAAWR</sequence>
<protein>
    <submittedName>
        <fullName evidence="1">Uncharacterized protein</fullName>
    </submittedName>
</protein>
<dbReference type="EMBL" id="JADCNL010000007">
    <property type="protein sequence ID" value="KAG0472815.1"/>
    <property type="molecule type" value="Genomic_DNA"/>
</dbReference>
<reference evidence="1 2" key="1">
    <citation type="journal article" date="2020" name="Nat. Food">
        <title>A phased Vanilla planifolia genome enables genetic improvement of flavour and production.</title>
        <authorList>
            <person name="Hasing T."/>
            <person name="Tang H."/>
            <person name="Brym M."/>
            <person name="Khazi F."/>
            <person name="Huang T."/>
            <person name="Chambers A.H."/>
        </authorList>
    </citation>
    <scope>NUCLEOTIDE SEQUENCE [LARGE SCALE GENOMIC DNA]</scope>
    <source>
        <tissue evidence="1">Leaf</tissue>
    </source>
</reference>
<gene>
    <name evidence="1" type="ORF">HPP92_014672</name>
</gene>
<organism evidence="1 2">
    <name type="scientific">Vanilla planifolia</name>
    <name type="common">Vanilla</name>
    <dbReference type="NCBI Taxonomy" id="51239"/>
    <lineage>
        <taxon>Eukaryota</taxon>
        <taxon>Viridiplantae</taxon>
        <taxon>Streptophyta</taxon>
        <taxon>Embryophyta</taxon>
        <taxon>Tracheophyta</taxon>
        <taxon>Spermatophyta</taxon>
        <taxon>Magnoliopsida</taxon>
        <taxon>Liliopsida</taxon>
        <taxon>Asparagales</taxon>
        <taxon>Orchidaceae</taxon>
        <taxon>Vanilloideae</taxon>
        <taxon>Vanilleae</taxon>
        <taxon>Vanilla</taxon>
    </lineage>
</organism>
<name>A0A835QLZ4_VANPL</name>
<dbReference type="AlphaFoldDB" id="A0A835QLZ4"/>